<dbReference type="PANTHER" id="PTHR46536">
    <property type="entry name" value="ARL14 EFFECTOR PROTEIN"/>
    <property type="match status" value="1"/>
</dbReference>
<gene>
    <name evidence="2" type="ORF">PACLA_8A068727</name>
</gene>
<comment type="caution">
    <text evidence="2">The sequence shown here is derived from an EMBL/GenBank/DDBJ whole genome shotgun (WGS) entry which is preliminary data.</text>
</comment>
<sequence length="155" mass="17217">MAGVEEGQEDNLELQGEPVDGEAKKLIESLQFKNPGPQLKSFSEFDPENSARELRKINRLISDTGKGRSGRKAKGDTKPALHDVTGRLVSNNEDLCDCQDVDCAGCHFPCSSCGSEKCGVECRCGRIWTYCKDVMTTDSFILSFNQRMDTKTKMR</sequence>
<dbReference type="EMBL" id="CACRXK020001584">
    <property type="protein sequence ID" value="CAB3990008.1"/>
    <property type="molecule type" value="Genomic_DNA"/>
</dbReference>
<organism evidence="2 3">
    <name type="scientific">Paramuricea clavata</name>
    <name type="common">Red gorgonian</name>
    <name type="synonym">Violescent sea-whip</name>
    <dbReference type="NCBI Taxonomy" id="317549"/>
    <lineage>
        <taxon>Eukaryota</taxon>
        <taxon>Metazoa</taxon>
        <taxon>Cnidaria</taxon>
        <taxon>Anthozoa</taxon>
        <taxon>Octocorallia</taxon>
        <taxon>Malacalcyonacea</taxon>
        <taxon>Plexauridae</taxon>
        <taxon>Paramuricea</taxon>
    </lineage>
</organism>
<keyword evidence="3" id="KW-1185">Reference proteome</keyword>
<dbReference type="Proteomes" id="UP001152795">
    <property type="component" value="Unassembled WGS sequence"/>
</dbReference>
<feature type="compositionally biased region" description="Acidic residues" evidence="1">
    <location>
        <begin position="1"/>
        <end position="12"/>
    </location>
</feature>
<dbReference type="AlphaFoldDB" id="A0A6S7GDD2"/>
<evidence type="ECO:0000313" key="3">
    <source>
        <dbReference type="Proteomes" id="UP001152795"/>
    </source>
</evidence>
<proteinExistence type="predicted"/>
<reference evidence="2" key="1">
    <citation type="submission" date="2020-04" db="EMBL/GenBank/DDBJ databases">
        <authorList>
            <person name="Alioto T."/>
            <person name="Alioto T."/>
            <person name="Gomez Garrido J."/>
        </authorList>
    </citation>
    <scope>NUCLEOTIDE SEQUENCE</scope>
    <source>
        <strain evidence="2">A484AB</strain>
    </source>
</reference>
<dbReference type="PANTHER" id="PTHR46536:SF3">
    <property type="entry name" value="ARF7 EFFECTOR PROTEIN C-TERMINAL DOMAIN-CONTAINING PROTEIN"/>
    <property type="match status" value="1"/>
</dbReference>
<dbReference type="InterPro" id="IPR029264">
    <property type="entry name" value="ARF7EP_C"/>
</dbReference>
<evidence type="ECO:0000256" key="1">
    <source>
        <dbReference type="SAM" id="MobiDB-lite"/>
    </source>
</evidence>
<feature type="region of interest" description="Disordered" evidence="1">
    <location>
        <begin position="1"/>
        <end position="20"/>
    </location>
</feature>
<name>A0A6S7GDD2_PARCT</name>
<accession>A0A6S7GDD2</accession>
<protein>
    <submittedName>
        <fullName evidence="2">Uncharacterized protein</fullName>
    </submittedName>
</protein>
<evidence type="ECO:0000313" key="2">
    <source>
        <dbReference type="EMBL" id="CAB3990008.1"/>
    </source>
</evidence>
<dbReference type="Pfam" id="PF14949">
    <property type="entry name" value="ARF7EP_C"/>
    <property type="match status" value="1"/>
</dbReference>
<dbReference type="OrthoDB" id="5984406at2759"/>